<proteinExistence type="predicted"/>
<keyword evidence="2" id="KW-1185">Reference proteome</keyword>
<protein>
    <submittedName>
        <fullName evidence="1">DUF3788 family protein</fullName>
    </submittedName>
</protein>
<evidence type="ECO:0000313" key="2">
    <source>
        <dbReference type="Proteomes" id="UP000732105"/>
    </source>
</evidence>
<name>A0ABX1X1J9_9BACT</name>
<dbReference type="InterPro" id="IPR024265">
    <property type="entry name" value="DUF3788"/>
</dbReference>
<organism evidence="1 2">
    <name type="scientific">Marinifilum caeruleilacunae</name>
    <dbReference type="NCBI Taxonomy" id="2499076"/>
    <lineage>
        <taxon>Bacteria</taxon>
        <taxon>Pseudomonadati</taxon>
        <taxon>Bacteroidota</taxon>
        <taxon>Bacteroidia</taxon>
        <taxon>Marinilabiliales</taxon>
        <taxon>Marinifilaceae</taxon>
    </lineage>
</organism>
<dbReference type="RefSeq" id="WP_171597550.1">
    <property type="nucleotide sequence ID" value="NZ_RZNH01000065.1"/>
</dbReference>
<dbReference type="Proteomes" id="UP000732105">
    <property type="component" value="Unassembled WGS sequence"/>
</dbReference>
<accession>A0ABX1X1J9</accession>
<dbReference type="Pfam" id="PF12663">
    <property type="entry name" value="DUF3788"/>
    <property type="match status" value="1"/>
</dbReference>
<sequence>MSQTELNDKNIKPNDDLIFSIIGDKQLLWEQVMTYLYNNNKNVSEEWKYYNDGKIWLFRALKKKNTLFWIRIIEDTFRIAFWFAGRLEPEIMQSNLPDNLKSQYKNAKPFNKSRSIYIDMQDSVDFENVKKLIDLKIKN</sequence>
<evidence type="ECO:0000313" key="1">
    <source>
        <dbReference type="EMBL" id="NOU62294.1"/>
    </source>
</evidence>
<reference evidence="1 2" key="1">
    <citation type="submission" date="2018-12" db="EMBL/GenBank/DDBJ databases">
        <title>Marinifilum JC070 sp. nov., a marine bacterium isolated from Yongle Blue Hole in the South China Sea.</title>
        <authorList>
            <person name="Fu T."/>
        </authorList>
    </citation>
    <scope>NUCLEOTIDE SEQUENCE [LARGE SCALE GENOMIC DNA]</scope>
    <source>
        <strain evidence="1 2">JC070</strain>
    </source>
</reference>
<gene>
    <name evidence="1" type="ORF">ELS83_21085</name>
</gene>
<dbReference type="EMBL" id="RZNH01000065">
    <property type="protein sequence ID" value="NOU62294.1"/>
    <property type="molecule type" value="Genomic_DNA"/>
</dbReference>
<comment type="caution">
    <text evidence="1">The sequence shown here is derived from an EMBL/GenBank/DDBJ whole genome shotgun (WGS) entry which is preliminary data.</text>
</comment>